<evidence type="ECO:0000313" key="2">
    <source>
        <dbReference type="Proteomes" id="UP000093366"/>
    </source>
</evidence>
<evidence type="ECO:0000313" key="1">
    <source>
        <dbReference type="EMBL" id="OCQ22525.1"/>
    </source>
</evidence>
<protein>
    <submittedName>
        <fullName evidence="1">Uncharacterized protein</fullName>
    </submittedName>
</protein>
<proteinExistence type="predicted"/>
<comment type="caution">
    <text evidence="1">The sequence shown here is derived from an EMBL/GenBank/DDBJ whole genome shotgun (WGS) entry which is preliminary data.</text>
</comment>
<accession>A0A1C0TT66</accession>
<name>A0A1C0TT66_9GAMM</name>
<dbReference type="EMBL" id="MAUJ01000001">
    <property type="protein sequence ID" value="OCQ22525.1"/>
    <property type="molecule type" value="Genomic_DNA"/>
</dbReference>
<dbReference type="Pfam" id="PF09136">
    <property type="entry name" value="Glucodextran_B"/>
    <property type="match status" value="4"/>
</dbReference>
<dbReference type="InterPro" id="IPR013783">
    <property type="entry name" value="Ig-like_fold"/>
</dbReference>
<dbReference type="Gene3D" id="2.60.40.10">
    <property type="entry name" value="Immunoglobulins"/>
    <property type="match status" value="9"/>
</dbReference>
<sequence length="1967" mass="218035">MRGNNYVYFPFELLQQAKVSGLSHVLREHGDVSRIATIDISGNIEKEYSFDGEKWAGEDFNLTMHQALVVQSANQALIETTKDNICRPVDLKAGVNFTALPCSTATYTAFEFLKEYGPDKIKSITSIDTETGLHQTALFVDDEPAGEDFFLAVTEGYQVEVISPFTTKSHQVSKHGVSINNLEQLQVVSTSSVEVSGYIDTLSGLVMINGEAVEVVNGRFSLQDFTLQEGENRVVISGRDQNGSPIFYEFTIKYAEPPRISLVSHQQDQLVFAKAVTIAGRYDNATSITVNEVPANLQGEYFAAYPIELKAGDNTIKIVATGKYGVRSEQVISLRSQPRSVTLPAATNVDLDLLQSVMFDRVKEAKIPSHVTFYGKEQTLKGEYSSWNSIYPDMQKVGYLVSFRHVISENVPGVRISFNTTSVDPKYGSEQFGVPIEVNNAFGTLKYIEEAWLNLTTIREGGGAVMVVTSHQDGDDVSSSNTRFQGYVIEAESLIYQGVNVPLDDGYFDIPITLEAGRNYLEFELIRQGNRSKETYRLDYYPQNSVDIKVTSHGHNQHVSGNEIFLQGVISEEGAVVKVNGKNAVLNGKQFSITLPITEGENWLTVVAQHQGQSTHYKLKVHQNDITARYTNLIDRARLFTNWPTINIATNGELKRARINNGRWINAYGESDVSIAVEFYSEIKEGRNVLTTELEFTDGRIQKLLGIVHYDKRTLKLKVLQPDTVRASFTMDNALFSKAKTFRFDLGWVRSKRRGLFQAPVPDGASSRYGAYGHISNGKIVEDLGVDELNRRTVILEFEYEIFQRLVEVGDVSDVANPISAFDEQDKVLHYQKFNYFAQYVDISEQPKVYIWNHAEQGNVYSTSTSVVASVANFIPSKAKLNGRGIRVQRSTLNNGFNEYLLLSGRVDASEKQYKLEVFNANGESISKEFRLEYTPFVYTLAPGEVFNNNYLDEIITYYDPGNVWSQARINKNNDTVNMSSFIQTMSGQVNNDGIFIGDVRYGVETNAGGATVGAQRIHHYLNVPDNQSVIQHDRRYISFVDVLANTQAAPEIEVISPRPNSETYYPVVDVQVKTPNDHFAKVYINGVLAEQSYSALAVSYDVETYQYVKMPLQLGENQVSIKAHSTLNDQVSERTYRFTRKAMPLPVFTVTSPRQSEVFKIYRAGDKNIVIEGTIDQSIPVNELTIDGERVSQMSSGQFFHHADYSQGEHQIVISARNDAGKTEKVVRFSIEYGSPNLTIEMPESLNQTTTNDYVFIMGSVEDLTASVTVNGSAVQVDPEYGNFRLEYALNEGMNVIEIVAENDFGKSQKTLNVNRVVATKSHISVARDESVDSEFDLVATAEAISQTSRFRFREAQEAPWGVEVDFRYKTMKGTPRDTIVFMYNVWVRDLVQPGVYTVPMIVELLNSSGEVIHTGRVDIVVYVEVPRLILELDNLAQNQQIPTVRFTVTGSVSDSGATLRFDGSLVALDSQGRFEHELQLNEGYNQIEVIATTQHQEISQKYQVNVLVSELRLSVTSPEQGETLSNNTVTFSGTVNDPLANVTINGLAAQVSAQGQFSKQLKFFEGQHQATVRADNGYQVQSQVINFEVLPQPLTLTVSSPQDDSLNEDGRVMVAGQVSHPTAKVKVNGLGVNVDDTGHFSKRINLFAGEHSLQISATYGEQSVKESRLVRVSSATSENVVEVLKGGESVVRSLHIDMNEAQMSALKSYTYTLSNEYTGINFKMVNVYCSGNGGGFDFKFEVAEDVTADSYATDLSIVMKDGANQVISTLVTPMTIKVVEESIGLVVLTPKPNEVFNSERVIVTGQVDKAAASVLVNGNVVSVSADGSFTTELTLANGVHSVIVEATYGTQREAVEVPIEVDSNASVEVVNLAVGQSQALAIDVSADSQVMSQVRNLSSQFSQMPAGLSIQTSNASFVDQHTLRVNYEISASQVISRADVDFNIILRDSAQNEVFVHPVTLRINP</sequence>
<gene>
    <name evidence="1" type="ORF">A7985_00735</name>
</gene>
<dbReference type="Proteomes" id="UP000093366">
    <property type="component" value="Unassembled WGS sequence"/>
</dbReference>
<reference evidence="2" key="1">
    <citation type="submission" date="2016-07" db="EMBL/GenBank/DDBJ databases">
        <authorList>
            <person name="Florea S."/>
            <person name="Webb J.S."/>
            <person name="Jaromczyk J."/>
            <person name="Schardl C.L."/>
        </authorList>
    </citation>
    <scope>NUCLEOTIDE SEQUENCE [LARGE SCALE GENOMIC DNA]</scope>
    <source>
        <strain evidence="2">IPB1</strain>
    </source>
</reference>
<organism evidence="1 2">
    <name type="scientific">Pseudoalteromonas luteoviolacea</name>
    <dbReference type="NCBI Taxonomy" id="43657"/>
    <lineage>
        <taxon>Bacteria</taxon>
        <taxon>Pseudomonadati</taxon>
        <taxon>Pseudomonadota</taxon>
        <taxon>Gammaproteobacteria</taxon>
        <taxon>Alteromonadales</taxon>
        <taxon>Pseudoalteromonadaceae</taxon>
        <taxon>Pseudoalteromonas</taxon>
    </lineage>
</organism>